<evidence type="ECO:0000313" key="2">
    <source>
        <dbReference type="Proteomes" id="UP000184063"/>
    </source>
</evidence>
<dbReference type="VEuPathDB" id="FungiDB:ASPFODRAFT_33261"/>
<proteinExistence type="predicted"/>
<dbReference type="AlphaFoldDB" id="A0A1M3TFR1"/>
<dbReference type="EMBL" id="KV878242">
    <property type="protein sequence ID" value="OJZ85598.1"/>
    <property type="molecule type" value="Genomic_DNA"/>
</dbReference>
<evidence type="ECO:0000313" key="1">
    <source>
        <dbReference type="EMBL" id="OJZ85598.1"/>
    </source>
</evidence>
<sequence>MSWTPFDIDRCAPELWRQGADQLVRLPLESTRDIAQHSLFPIYEEQDSSTINHLLFNHSLQPTSVPPLLDYTQAPVAFQADTGRSSEMANAMLSGYYEYDGRSIQNADQRPTLDQSPMHINVDQSDCIYRMLIPEVHNISGKNPKAWYCLLTLLSSSASLTI</sequence>
<organism evidence="1 2">
    <name type="scientific">Aspergillus luchuensis (strain CBS 106.47)</name>
    <dbReference type="NCBI Taxonomy" id="1137211"/>
    <lineage>
        <taxon>Eukaryota</taxon>
        <taxon>Fungi</taxon>
        <taxon>Dikarya</taxon>
        <taxon>Ascomycota</taxon>
        <taxon>Pezizomycotina</taxon>
        <taxon>Eurotiomycetes</taxon>
        <taxon>Eurotiomycetidae</taxon>
        <taxon>Eurotiales</taxon>
        <taxon>Aspergillaceae</taxon>
        <taxon>Aspergillus</taxon>
        <taxon>Aspergillus subgen. Circumdati</taxon>
    </lineage>
</organism>
<gene>
    <name evidence="1" type="ORF">ASPFODRAFT_33261</name>
</gene>
<name>A0A1M3TFR1_ASPLC</name>
<protein>
    <submittedName>
        <fullName evidence="1">Uncharacterized protein</fullName>
    </submittedName>
</protein>
<accession>A0A1M3TFR1</accession>
<dbReference type="Proteomes" id="UP000184063">
    <property type="component" value="Unassembled WGS sequence"/>
</dbReference>
<reference evidence="2" key="1">
    <citation type="journal article" date="2017" name="Genome Biol.">
        <title>Comparative genomics reveals high biological diversity and specific adaptations in the industrially and medically important fungal genus Aspergillus.</title>
        <authorList>
            <person name="de Vries R.P."/>
            <person name="Riley R."/>
            <person name="Wiebenga A."/>
            <person name="Aguilar-Osorio G."/>
            <person name="Amillis S."/>
            <person name="Uchima C.A."/>
            <person name="Anderluh G."/>
            <person name="Asadollahi M."/>
            <person name="Askin M."/>
            <person name="Barry K."/>
            <person name="Battaglia E."/>
            <person name="Bayram O."/>
            <person name="Benocci T."/>
            <person name="Braus-Stromeyer S.A."/>
            <person name="Caldana C."/>
            <person name="Canovas D."/>
            <person name="Cerqueira G.C."/>
            <person name="Chen F."/>
            <person name="Chen W."/>
            <person name="Choi C."/>
            <person name="Clum A."/>
            <person name="Dos Santos R.A."/>
            <person name="Damasio A.R."/>
            <person name="Diallinas G."/>
            <person name="Emri T."/>
            <person name="Fekete E."/>
            <person name="Flipphi M."/>
            <person name="Freyberg S."/>
            <person name="Gallo A."/>
            <person name="Gournas C."/>
            <person name="Habgood R."/>
            <person name="Hainaut M."/>
            <person name="Harispe M.L."/>
            <person name="Henrissat B."/>
            <person name="Hilden K.S."/>
            <person name="Hope R."/>
            <person name="Hossain A."/>
            <person name="Karabika E."/>
            <person name="Karaffa L."/>
            <person name="Karanyi Z."/>
            <person name="Krasevec N."/>
            <person name="Kuo A."/>
            <person name="Kusch H."/>
            <person name="LaButti K."/>
            <person name="Lagendijk E.L."/>
            <person name="Lapidus A."/>
            <person name="Levasseur A."/>
            <person name="Lindquist E."/>
            <person name="Lipzen A."/>
            <person name="Logrieco A.F."/>
            <person name="MacCabe A."/>
            <person name="Maekelae M.R."/>
            <person name="Malavazi I."/>
            <person name="Melin P."/>
            <person name="Meyer V."/>
            <person name="Mielnichuk N."/>
            <person name="Miskei M."/>
            <person name="Molnar A.P."/>
            <person name="Mule G."/>
            <person name="Ngan C.Y."/>
            <person name="Orejas M."/>
            <person name="Orosz E."/>
            <person name="Ouedraogo J.P."/>
            <person name="Overkamp K.M."/>
            <person name="Park H.-S."/>
            <person name="Perrone G."/>
            <person name="Piumi F."/>
            <person name="Punt P.J."/>
            <person name="Ram A.F."/>
            <person name="Ramon A."/>
            <person name="Rauscher S."/>
            <person name="Record E."/>
            <person name="Riano-Pachon D.M."/>
            <person name="Robert V."/>
            <person name="Roehrig J."/>
            <person name="Ruller R."/>
            <person name="Salamov A."/>
            <person name="Salih N.S."/>
            <person name="Samson R.A."/>
            <person name="Sandor E."/>
            <person name="Sanguinetti M."/>
            <person name="Schuetze T."/>
            <person name="Sepcic K."/>
            <person name="Shelest E."/>
            <person name="Sherlock G."/>
            <person name="Sophianopoulou V."/>
            <person name="Squina F.M."/>
            <person name="Sun H."/>
            <person name="Susca A."/>
            <person name="Todd R.B."/>
            <person name="Tsang A."/>
            <person name="Unkles S.E."/>
            <person name="van de Wiele N."/>
            <person name="van Rossen-Uffink D."/>
            <person name="Oliveira J.V."/>
            <person name="Vesth T.C."/>
            <person name="Visser J."/>
            <person name="Yu J.-H."/>
            <person name="Zhou M."/>
            <person name="Andersen M.R."/>
            <person name="Archer D.B."/>
            <person name="Baker S.E."/>
            <person name="Benoit I."/>
            <person name="Brakhage A.A."/>
            <person name="Braus G.H."/>
            <person name="Fischer R."/>
            <person name="Frisvad J.C."/>
            <person name="Goldman G.H."/>
            <person name="Houbraken J."/>
            <person name="Oakley B."/>
            <person name="Pocsi I."/>
            <person name="Scazzocchio C."/>
            <person name="Seiboth B."/>
            <person name="vanKuyk P.A."/>
            <person name="Wortman J."/>
            <person name="Dyer P.S."/>
            <person name="Grigoriev I.V."/>
        </authorList>
    </citation>
    <scope>NUCLEOTIDE SEQUENCE [LARGE SCALE GENOMIC DNA]</scope>
    <source>
        <strain evidence="2">CBS 106.47</strain>
    </source>
</reference>